<accession>A0A2T0W1Y4</accession>
<reference evidence="1 2" key="1">
    <citation type="submission" date="2018-03" db="EMBL/GenBank/DDBJ databases">
        <title>Genomic Encyclopedia of Archaeal and Bacterial Type Strains, Phase II (KMG-II): from individual species to whole genera.</title>
        <authorList>
            <person name="Goeker M."/>
        </authorList>
    </citation>
    <scope>NUCLEOTIDE SEQUENCE [LARGE SCALE GENOMIC DNA]</scope>
    <source>
        <strain evidence="1 2">DSM 101533</strain>
    </source>
</reference>
<evidence type="ECO:0000313" key="1">
    <source>
        <dbReference type="EMBL" id="PRY78977.1"/>
    </source>
</evidence>
<gene>
    <name evidence="1" type="ORF">CLV80_103307</name>
</gene>
<keyword evidence="2" id="KW-1185">Reference proteome</keyword>
<sequence length="42" mass="4862">MVFVMKLKYVDTLSGGRKRFRKLKAATQAMERAIEFMPRAGK</sequence>
<comment type="caution">
    <text evidence="1">The sequence shown here is derived from an EMBL/GenBank/DDBJ whole genome shotgun (WGS) entry which is preliminary data.</text>
</comment>
<name>A0A2T0W1Y4_9RHOB</name>
<dbReference type="Proteomes" id="UP000238007">
    <property type="component" value="Unassembled WGS sequence"/>
</dbReference>
<dbReference type="EMBL" id="PVTP01000003">
    <property type="protein sequence ID" value="PRY78977.1"/>
    <property type="molecule type" value="Genomic_DNA"/>
</dbReference>
<proteinExistence type="predicted"/>
<protein>
    <submittedName>
        <fullName evidence="1">Uncharacterized protein</fullName>
    </submittedName>
</protein>
<dbReference type="AlphaFoldDB" id="A0A2T0W1Y4"/>
<evidence type="ECO:0000313" key="2">
    <source>
        <dbReference type="Proteomes" id="UP000238007"/>
    </source>
</evidence>
<organism evidence="1 2">
    <name type="scientific">Yoonia maritima</name>
    <dbReference type="NCBI Taxonomy" id="1435347"/>
    <lineage>
        <taxon>Bacteria</taxon>
        <taxon>Pseudomonadati</taxon>
        <taxon>Pseudomonadota</taxon>
        <taxon>Alphaproteobacteria</taxon>
        <taxon>Rhodobacterales</taxon>
        <taxon>Paracoccaceae</taxon>
        <taxon>Yoonia</taxon>
    </lineage>
</organism>